<evidence type="ECO:0000313" key="1">
    <source>
        <dbReference type="EMBL" id="KAF7764012.1"/>
    </source>
</evidence>
<evidence type="ECO:0000313" key="2">
    <source>
        <dbReference type="Proteomes" id="UP000629468"/>
    </source>
</evidence>
<accession>A0A8H7C6Z5</accession>
<dbReference type="EMBL" id="JABXXO010000011">
    <property type="protein sequence ID" value="KAF7764012.1"/>
    <property type="molecule type" value="Genomic_DNA"/>
</dbReference>
<gene>
    <name evidence="1" type="ORF">Agabi119p4_8549</name>
</gene>
<sequence>MEILSGNEESVLGRDCYLLRILSDLALHDDILFQNIYIMAQYTNNSLPNHTYSNFDHTYSSSDHYSSNELLDVCISEI</sequence>
<protein>
    <submittedName>
        <fullName evidence="1">Uncharacterized protein</fullName>
    </submittedName>
</protein>
<comment type="caution">
    <text evidence="1">The sequence shown here is derived from an EMBL/GenBank/DDBJ whole genome shotgun (WGS) entry which is preliminary data.</text>
</comment>
<reference evidence="1 2" key="1">
    <citation type="journal article" name="Sci. Rep.">
        <title>Telomere-to-telomere assembled and centromere annotated genomes of the two main subspecies of the button mushroom Agaricus bisporus reveal especially polymorphic chromosome ends.</title>
        <authorList>
            <person name="Sonnenberg A.S.M."/>
            <person name="Sedaghat-Telgerd N."/>
            <person name="Lavrijssen B."/>
            <person name="Ohm R.A."/>
            <person name="Hendrickx P.M."/>
            <person name="Scholtmeijer K."/>
            <person name="Baars J.J.P."/>
            <person name="van Peer A."/>
        </authorList>
    </citation>
    <scope>NUCLEOTIDE SEQUENCE [LARGE SCALE GENOMIC DNA]</scope>
    <source>
        <strain evidence="1 2">H119_p4</strain>
    </source>
</reference>
<name>A0A8H7C6Z5_AGABI</name>
<proteinExistence type="predicted"/>
<organism evidence="1 2">
    <name type="scientific">Agaricus bisporus var. burnettii</name>
    <dbReference type="NCBI Taxonomy" id="192524"/>
    <lineage>
        <taxon>Eukaryota</taxon>
        <taxon>Fungi</taxon>
        <taxon>Dikarya</taxon>
        <taxon>Basidiomycota</taxon>
        <taxon>Agaricomycotina</taxon>
        <taxon>Agaricomycetes</taxon>
        <taxon>Agaricomycetidae</taxon>
        <taxon>Agaricales</taxon>
        <taxon>Agaricineae</taxon>
        <taxon>Agaricaceae</taxon>
        <taxon>Agaricus</taxon>
    </lineage>
</organism>
<dbReference type="Proteomes" id="UP000629468">
    <property type="component" value="Unassembled WGS sequence"/>
</dbReference>
<dbReference type="AlphaFoldDB" id="A0A8H7C6Z5"/>